<feature type="domain" description="HTH arsR-type" evidence="4">
    <location>
        <begin position="34"/>
        <end position="128"/>
    </location>
</feature>
<organism evidence="5 6">
    <name type="scientific">Brevibacterium paucivorans</name>
    <dbReference type="NCBI Taxonomy" id="170994"/>
    <lineage>
        <taxon>Bacteria</taxon>
        <taxon>Bacillati</taxon>
        <taxon>Actinomycetota</taxon>
        <taxon>Actinomycetes</taxon>
        <taxon>Micrococcales</taxon>
        <taxon>Brevibacteriaceae</taxon>
        <taxon>Brevibacterium</taxon>
    </lineage>
</organism>
<dbReference type="InterPro" id="IPR036388">
    <property type="entry name" value="WH-like_DNA-bd_sf"/>
</dbReference>
<dbReference type="OrthoDB" id="3232131at2"/>
<dbReference type="PROSITE" id="PS50987">
    <property type="entry name" value="HTH_ARSR_2"/>
    <property type="match status" value="1"/>
</dbReference>
<dbReference type="PRINTS" id="PR00778">
    <property type="entry name" value="HTHARSR"/>
</dbReference>
<dbReference type="PANTHER" id="PTHR43132:SF6">
    <property type="entry name" value="HTH-TYPE TRANSCRIPTIONAL REPRESSOR CZRA"/>
    <property type="match status" value="1"/>
</dbReference>
<dbReference type="AlphaFoldDB" id="A0A2N6VLC7"/>
<proteinExistence type="predicted"/>
<dbReference type="EMBL" id="PNHK01000003">
    <property type="protein sequence ID" value="PMD04916.1"/>
    <property type="molecule type" value="Genomic_DNA"/>
</dbReference>
<dbReference type="GO" id="GO:0003677">
    <property type="term" value="F:DNA binding"/>
    <property type="evidence" value="ECO:0007669"/>
    <property type="project" value="UniProtKB-KW"/>
</dbReference>
<reference evidence="5 6" key="1">
    <citation type="submission" date="2017-09" db="EMBL/GenBank/DDBJ databases">
        <title>Bacterial strain isolated from the female urinary microbiota.</title>
        <authorList>
            <person name="Thomas-White K."/>
            <person name="Kumar N."/>
            <person name="Forster S."/>
            <person name="Putonti C."/>
            <person name="Lawley T."/>
            <person name="Wolfe A.J."/>
        </authorList>
    </citation>
    <scope>NUCLEOTIDE SEQUENCE [LARGE SCALE GENOMIC DNA]</scope>
    <source>
        <strain evidence="5 6">UMB1301</strain>
    </source>
</reference>
<evidence type="ECO:0000256" key="3">
    <source>
        <dbReference type="ARBA" id="ARBA00023163"/>
    </source>
</evidence>
<gene>
    <name evidence="5" type="ORF">CJ199_07365</name>
</gene>
<protein>
    <submittedName>
        <fullName evidence="5">Transcriptional regulator</fullName>
    </submittedName>
</protein>
<dbReference type="GO" id="GO:0003700">
    <property type="term" value="F:DNA-binding transcription factor activity"/>
    <property type="evidence" value="ECO:0007669"/>
    <property type="project" value="InterPro"/>
</dbReference>
<dbReference type="SUPFAM" id="SSF46785">
    <property type="entry name" value="Winged helix' DNA-binding domain"/>
    <property type="match status" value="1"/>
</dbReference>
<keyword evidence="2" id="KW-0238">DNA-binding</keyword>
<dbReference type="NCBIfam" id="NF033788">
    <property type="entry name" value="HTH_metalloreg"/>
    <property type="match status" value="1"/>
</dbReference>
<dbReference type="Gene3D" id="1.10.10.10">
    <property type="entry name" value="Winged helix-like DNA-binding domain superfamily/Winged helix DNA-binding domain"/>
    <property type="match status" value="1"/>
</dbReference>
<evidence type="ECO:0000256" key="1">
    <source>
        <dbReference type="ARBA" id="ARBA00023015"/>
    </source>
</evidence>
<dbReference type="InterPro" id="IPR051011">
    <property type="entry name" value="Metal_resp_trans_reg"/>
</dbReference>
<dbReference type="Pfam" id="PF01022">
    <property type="entry name" value="HTH_5"/>
    <property type="match status" value="1"/>
</dbReference>
<dbReference type="InterPro" id="IPR011991">
    <property type="entry name" value="ArsR-like_HTH"/>
</dbReference>
<dbReference type="PANTHER" id="PTHR43132">
    <property type="entry name" value="ARSENICAL RESISTANCE OPERON REPRESSOR ARSR-RELATED"/>
    <property type="match status" value="1"/>
</dbReference>
<evidence type="ECO:0000256" key="2">
    <source>
        <dbReference type="ARBA" id="ARBA00023125"/>
    </source>
</evidence>
<dbReference type="InterPro" id="IPR036390">
    <property type="entry name" value="WH_DNA-bd_sf"/>
</dbReference>
<keyword evidence="3" id="KW-0804">Transcription</keyword>
<accession>A0A2N6VLC7</accession>
<evidence type="ECO:0000313" key="6">
    <source>
        <dbReference type="Proteomes" id="UP000235598"/>
    </source>
</evidence>
<dbReference type="Proteomes" id="UP000235598">
    <property type="component" value="Unassembled WGS sequence"/>
</dbReference>
<name>A0A2N6VLC7_9MICO</name>
<dbReference type="CDD" id="cd00090">
    <property type="entry name" value="HTH_ARSR"/>
    <property type="match status" value="1"/>
</dbReference>
<evidence type="ECO:0000313" key="5">
    <source>
        <dbReference type="EMBL" id="PMD04916.1"/>
    </source>
</evidence>
<dbReference type="SMART" id="SM00418">
    <property type="entry name" value="HTH_ARSR"/>
    <property type="match status" value="1"/>
</dbReference>
<comment type="caution">
    <text evidence="5">The sequence shown here is derived from an EMBL/GenBank/DDBJ whole genome shotgun (WGS) entry which is preliminary data.</text>
</comment>
<evidence type="ECO:0000259" key="4">
    <source>
        <dbReference type="PROSITE" id="PS50987"/>
    </source>
</evidence>
<keyword evidence="1" id="KW-0805">Transcription regulation</keyword>
<dbReference type="InterPro" id="IPR001845">
    <property type="entry name" value="HTH_ArsR_DNA-bd_dom"/>
</dbReference>
<sequence length="131" mass="14325">MFHAGKILNMSETTAVDVSKIHPEGDCDIPTEFSSQKNISLTAELFKALATPSRLKILLTLSHGPASVSKIVIATELSQPLVSQHLKVLRGIHLVSVQRDGREAIYSLMDDHVAHIILDAMAHVNELEHAN</sequence>